<gene>
    <name evidence="1" type="ORF">COT91_00205</name>
</gene>
<dbReference type="AlphaFoldDB" id="A0A2H0VF07"/>
<dbReference type="InterPro" id="IPR011990">
    <property type="entry name" value="TPR-like_helical_dom_sf"/>
</dbReference>
<dbReference type="EMBL" id="PFAJ01000004">
    <property type="protein sequence ID" value="PIR97661.1"/>
    <property type="molecule type" value="Genomic_DNA"/>
</dbReference>
<reference evidence="2" key="1">
    <citation type="submission" date="2017-09" db="EMBL/GenBank/DDBJ databases">
        <title>Depth-based differentiation of microbial function through sediment-hosted aquifers and enrichment of novel symbionts in the deep terrestrial subsurface.</title>
        <authorList>
            <person name="Probst A.J."/>
            <person name="Ladd B."/>
            <person name="Jarett J.K."/>
            <person name="Geller-Mcgrath D.E."/>
            <person name="Sieber C.M.K."/>
            <person name="Emerson J.B."/>
            <person name="Anantharaman K."/>
            <person name="Thomas B.C."/>
            <person name="Malmstrom R."/>
            <person name="Stieglmeier M."/>
            <person name="Klingl A."/>
            <person name="Woyke T."/>
            <person name="Ryan C.M."/>
            <person name="Banfield J.F."/>
        </authorList>
    </citation>
    <scope>NUCLEOTIDE SEQUENCE [LARGE SCALE GENOMIC DNA]</scope>
</reference>
<accession>A0A2H0VF07</accession>
<organism evidence="1 2">
    <name type="scientific">Candidatus Doudnabacteria bacterium CG10_big_fil_rev_8_21_14_0_10_41_10</name>
    <dbReference type="NCBI Taxonomy" id="1974551"/>
    <lineage>
        <taxon>Bacteria</taxon>
        <taxon>Candidatus Doudnaibacteriota</taxon>
    </lineage>
</organism>
<name>A0A2H0VF07_9BACT</name>
<evidence type="ECO:0000313" key="2">
    <source>
        <dbReference type="Proteomes" id="UP000230557"/>
    </source>
</evidence>
<dbReference type="Gene3D" id="1.25.40.10">
    <property type="entry name" value="Tetratricopeptide repeat domain"/>
    <property type="match status" value="1"/>
</dbReference>
<evidence type="ECO:0008006" key="3">
    <source>
        <dbReference type="Google" id="ProtNLM"/>
    </source>
</evidence>
<protein>
    <recommendedName>
        <fullName evidence="3">MalT-like TPR region domain-containing protein</fullName>
    </recommendedName>
</protein>
<comment type="caution">
    <text evidence="1">The sequence shown here is derived from an EMBL/GenBank/DDBJ whole genome shotgun (WGS) entry which is preliminary data.</text>
</comment>
<evidence type="ECO:0000313" key="1">
    <source>
        <dbReference type="EMBL" id="PIR97661.1"/>
    </source>
</evidence>
<sequence>MNHPSFTPMIHHTPKYLPIKAGFLVQKYVLLYAHMETRKSPEQSARDTNQTSPKEQLFGIIESGKFQDNVAQLEEAIQAKELDTIATHLRGQQLEQMIIQKGPEGKFLRIVMDAVDAVAKEQTGKQLVEITDPKDIQQILNAGKSGLSPFALAEYCAASYHTKQDTSVFQIGRILTEFQQEQPLMAAHALNCIASSYDRQGMPLAAQQHNRDALTLLNTIPQGRQDQNTEWAKMKIRHGLLHQRSEQKPHQDMIDQYLELAEQRKVLGDTAHVGRTYLDAGRLASTLGETNQAIAYLSTAIEELENTGYTNALIQAYEAFAKLRQQNGEDRRAKQLFWKGVGVGERMKHLLQEDLERMQKEKEHALKIPATCLVELVEDTFLVENITQDTDFPQFMGIVVDQEKTKNAEGTIRKKLENIINTILHARNQDVATEHPISVSARSAQVFIREKGPEKTYFSYKASFRNPQEGIEAIVRGGLDKTPKDGYAVLSWQDLLTYRDHFDERTQILIDKEQERRTSNS</sequence>
<proteinExistence type="predicted"/>
<dbReference type="Proteomes" id="UP000230557">
    <property type="component" value="Unassembled WGS sequence"/>
</dbReference>
<dbReference type="SUPFAM" id="SSF48452">
    <property type="entry name" value="TPR-like"/>
    <property type="match status" value="1"/>
</dbReference>